<evidence type="ECO:0000256" key="2">
    <source>
        <dbReference type="SAM" id="Phobius"/>
    </source>
</evidence>
<dbReference type="SMART" id="SM00028">
    <property type="entry name" value="TPR"/>
    <property type="match status" value="3"/>
</dbReference>
<evidence type="ECO:0000256" key="1">
    <source>
        <dbReference type="PROSITE-ProRule" id="PRU00339"/>
    </source>
</evidence>
<protein>
    <submittedName>
        <fullName evidence="3">Uncharacterized protein</fullName>
    </submittedName>
</protein>
<keyword evidence="2" id="KW-1133">Transmembrane helix</keyword>
<dbReference type="InterPro" id="IPR019734">
    <property type="entry name" value="TPR_rpt"/>
</dbReference>
<dbReference type="AlphaFoldDB" id="A0A6J4UYL1"/>
<dbReference type="Gene3D" id="1.25.40.10">
    <property type="entry name" value="Tetratricopeptide repeat domain"/>
    <property type="match status" value="1"/>
</dbReference>
<feature type="repeat" description="TPR" evidence="1">
    <location>
        <begin position="131"/>
        <end position="164"/>
    </location>
</feature>
<sequence>MATSWSPDIAVPGSRLAPLIRTGQSSDTYYLEACIREPTVSQRRRSTRTQLPLSRDRTSRSGMRRMQLAFVIVSSLVICGMLGAAVVTISPEDLFGSTDSPDDGDAENFEDPNQGVIGEQQTVVASQPDDVEETLLLANLLGNSGRLGEAIPMYERAIDLAPDDAGVRLAFARALADGGMSADAELQFVKALELDSNNQEAHYYLAELYRAWTPPREAEAVVHYQRAAEIDPTTLISERATTQLASFGIASPTGSPAPATPPPA</sequence>
<feature type="transmembrane region" description="Helical" evidence="2">
    <location>
        <begin position="68"/>
        <end position="89"/>
    </location>
</feature>
<keyword evidence="2" id="KW-0472">Membrane</keyword>
<organism evidence="3">
    <name type="scientific">uncultured Thermomicrobiales bacterium</name>
    <dbReference type="NCBI Taxonomy" id="1645740"/>
    <lineage>
        <taxon>Bacteria</taxon>
        <taxon>Pseudomonadati</taxon>
        <taxon>Thermomicrobiota</taxon>
        <taxon>Thermomicrobia</taxon>
        <taxon>Thermomicrobiales</taxon>
        <taxon>environmental samples</taxon>
    </lineage>
</organism>
<reference evidence="3" key="1">
    <citation type="submission" date="2020-02" db="EMBL/GenBank/DDBJ databases">
        <authorList>
            <person name="Meier V. D."/>
        </authorList>
    </citation>
    <scope>NUCLEOTIDE SEQUENCE</scope>
    <source>
        <strain evidence="3">AVDCRST_MAG43</strain>
    </source>
</reference>
<dbReference type="SUPFAM" id="SSF48452">
    <property type="entry name" value="TPR-like"/>
    <property type="match status" value="1"/>
</dbReference>
<proteinExistence type="predicted"/>
<keyword evidence="1" id="KW-0802">TPR repeat</keyword>
<dbReference type="Pfam" id="PF13428">
    <property type="entry name" value="TPR_14"/>
    <property type="match status" value="1"/>
</dbReference>
<dbReference type="PROSITE" id="PS50005">
    <property type="entry name" value="TPR"/>
    <property type="match status" value="1"/>
</dbReference>
<gene>
    <name evidence="3" type="ORF">AVDCRST_MAG43-2175</name>
</gene>
<dbReference type="EMBL" id="CADCWI010000110">
    <property type="protein sequence ID" value="CAA9564123.1"/>
    <property type="molecule type" value="Genomic_DNA"/>
</dbReference>
<evidence type="ECO:0000313" key="3">
    <source>
        <dbReference type="EMBL" id="CAA9564123.1"/>
    </source>
</evidence>
<accession>A0A6J4UYL1</accession>
<name>A0A6J4UYL1_9BACT</name>
<dbReference type="InterPro" id="IPR011990">
    <property type="entry name" value="TPR-like_helical_dom_sf"/>
</dbReference>
<keyword evidence="2" id="KW-0812">Transmembrane</keyword>